<dbReference type="InterPro" id="IPR000150">
    <property type="entry name" value="Cof"/>
</dbReference>
<dbReference type="PANTHER" id="PTHR10000">
    <property type="entry name" value="PHOSPHOSERINE PHOSPHATASE"/>
    <property type="match status" value="1"/>
</dbReference>
<dbReference type="AlphaFoldDB" id="A0A1Y0L2I2"/>
<dbReference type="SFLD" id="SFLDS00003">
    <property type="entry name" value="Haloacid_Dehalogenase"/>
    <property type="match status" value="1"/>
</dbReference>
<evidence type="ECO:0000313" key="2">
    <source>
        <dbReference type="Proteomes" id="UP000231179"/>
    </source>
</evidence>
<accession>A0A1Y0L2I2</accession>
<reference evidence="1 2" key="1">
    <citation type="submission" date="2017-11" db="EMBL/GenBank/DDBJ databases">
        <title>Complete genome sequence of Spiroplasma clarkii CN-5 (DSM 19994).</title>
        <authorList>
            <person name="Tsai Y.-M."/>
            <person name="Chang A."/>
            <person name="Lo W.-S."/>
            <person name="Kuo C.-H."/>
        </authorList>
    </citation>
    <scope>NUCLEOTIDE SEQUENCE [LARGE SCALE GENOMIC DNA]</scope>
    <source>
        <strain evidence="1 2">CN-5</strain>
    </source>
</reference>
<dbReference type="SFLD" id="SFLDG01140">
    <property type="entry name" value="C2.B:_Phosphomannomutase_and_P"/>
    <property type="match status" value="1"/>
</dbReference>
<dbReference type="Gene3D" id="3.40.50.1000">
    <property type="entry name" value="HAD superfamily/HAD-like"/>
    <property type="match status" value="1"/>
</dbReference>
<dbReference type="PROSITE" id="PS01229">
    <property type="entry name" value="COF_2"/>
    <property type="match status" value="1"/>
</dbReference>
<organism evidence="1 2">
    <name type="scientific">Spiroplasma clarkii</name>
    <dbReference type="NCBI Taxonomy" id="2139"/>
    <lineage>
        <taxon>Bacteria</taxon>
        <taxon>Bacillati</taxon>
        <taxon>Mycoplasmatota</taxon>
        <taxon>Mollicutes</taxon>
        <taxon>Entomoplasmatales</taxon>
        <taxon>Spiroplasmataceae</taxon>
        <taxon>Spiroplasma</taxon>
    </lineage>
</organism>
<dbReference type="Proteomes" id="UP000231179">
    <property type="component" value="Chromosome"/>
</dbReference>
<name>A0A1Y0L2I2_9MOLU</name>
<dbReference type="Gene3D" id="3.30.1240.10">
    <property type="match status" value="1"/>
</dbReference>
<protein>
    <submittedName>
        <fullName evidence="1">HAD superfamily hydrolase</fullName>
    </submittedName>
</protein>
<dbReference type="PRINTS" id="PR00119">
    <property type="entry name" value="CATATPASE"/>
</dbReference>
<dbReference type="KEGG" id="scla:SCLARK_001774"/>
<proteinExistence type="predicted"/>
<dbReference type="InterPro" id="IPR006379">
    <property type="entry name" value="HAD-SF_hydro_IIB"/>
</dbReference>
<keyword evidence="2" id="KW-1185">Reference proteome</keyword>
<keyword evidence="1" id="KW-0378">Hydrolase</keyword>
<dbReference type="CDD" id="cd07516">
    <property type="entry name" value="HAD_Pase"/>
    <property type="match status" value="1"/>
</dbReference>
<dbReference type="NCBIfam" id="TIGR01484">
    <property type="entry name" value="HAD-SF-IIB"/>
    <property type="match status" value="1"/>
</dbReference>
<evidence type="ECO:0000313" key="1">
    <source>
        <dbReference type="EMBL" id="ATX71543.1"/>
    </source>
</evidence>
<sequence length="275" mass="30783">MVKLIVVDVDGTLLGKKKSVPSENIAALNEARATGIKIAIATGRNLKRAIDIARTIGIDKHQEYLICLNGGVTYKFDAAGEPQLIEETLFSVNDVKYIYDTAVKTKVNCFSYSEDPKITYVIKNRGVFIWFMKKISKRKAKIYGKDEMNQRAYKILACGKRANMNNLVEKVKQKKYEVYSWSYVSDKTVNIEISPVGVDKKHALEKVAREYAIQPSEVMYFGDGQNDARSIKWAGLGIAMGNASSEVKKVADDVTIHHKCGGVAHKIREIILKDN</sequence>
<dbReference type="GO" id="GO:0005829">
    <property type="term" value="C:cytosol"/>
    <property type="evidence" value="ECO:0007669"/>
    <property type="project" value="TreeGrafter"/>
</dbReference>
<dbReference type="GO" id="GO:0000287">
    <property type="term" value="F:magnesium ion binding"/>
    <property type="evidence" value="ECO:0007669"/>
    <property type="project" value="TreeGrafter"/>
</dbReference>
<dbReference type="RefSeq" id="WP_100255072.1">
    <property type="nucleotide sequence ID" value="NZ_CP015819.1"/>
</dbReference>
<dbReference type="SUPFAM" id="SSF56784">
    <property type="entry name" value="HAD-like"/>
    <property type="match status" value="1"/>
</dbReference>
<gene>
    <name evidence="1" type="ORF">SCLAR_v1c12430</name>
</gene>
<dbReference type="InterPro" id="IPR036412">
    <property type="entry name" value="HAD-like_sf"/>
</dbReference>
<dbReference type="GO" id="GO:0016791">
    <property type="term" value="F:phosphatase activity"/>
    <property type="evidence" value="ECO:0007669"/>
    <property type="project" value="TreeGrafter"/>
</dbReference>
<dbReference type="PANTHER" id="PTHR10000:SF8">
    <property type="entry name" value="HAD SUPERFAMILY HYDROLASE-LIKE, TYPE 3"/>
    <property type="match status" value="1"/>
</dbReference>
<dbReference type="InterPro" id="IPR023214">
    <property type="entry name" value="HAD_sf"/>
</dbReference>
<dbReference type="NCBIfam" id="TIGR00099">
    <property type="entry name" value="Cof-subfamily"/>
    <property type="match status" value="1"/>
</dbReference>
<dbReference type="OrthoDB" id="384659at2"/>
<dbReference type="Pfam" id="PF08282">
    <property type="entry name" value="Hydrolase_3"/>
    <property type="match status" value="1"/>
</dbReference>
<dbReference type="EMBL" id="CP024870">
    <property type="protein sequence ID" value="ATX71543.1"/>
    <property type="molecule type" value="Genomic_DNA"/>
</dbReference>